<proteinExistence type="predicted"/>
<dbReference type="Proteomes" id="UP000887565">
    <property type="component" value="Unplaced"/>
</dbReference>
<reference evidence="2" key="1">
    <citation type="submission" date="2022-11" db="UniProtKB">
        <authorList>
            <consortium name="WormBaseParasite"/>
        </authorList>
    </citation>
    <scope>IDENTIFICATION</scope>
</reference>
<name>A0A915ITS6_ROMCU</name>
<protein>
    <submittedName>
        <fullName evidence="2">Uncharacterized protein</fullName>
    </submittedName>
</protein>
<accession>A0A915ITS6</accession>
<organism evidence="1 2">
    <name type="scientific">Romanomermis culicivorax</name>
    <name type="common">Nematode worm</name>
    <dbReference type="NCBI Taxonomy" id="13658"/>
    <lineage>
        <taxon>Eukaryota</taxon>
        <taxon>Metazoa</taxon>
        <taxon>Ecdysozoa</taxon>
        <taxon>Nematoda</taxon>
        <taxon>Enoplea</taxon>
        <taxon>Dorylaimia</taxon>
        <taxon>Mermithida</taxon>
        <taxon>Mermithoidea</taxon>
        <taxon>Mermithidae</taxon>
        <taxon>Romanomermis</taxon>
    </lineage>
</organism>
<keyword evidence="1" id="KW-1185">Reference proteome</keyword>
<evidence type="ECO:0000313" key="2">
    <source>
        <dbReference type="WBParaSite" id="nRc.2.0.1.t17599-RA"/>
    </source>
</evidence>
<sequence length="66" mass="7582">LCVFPVYAFDCLLSEGVNVISKIAYTLLKLWYNKKGSKFNSKCIEKFNDDVSDFCRNIIISPQDLL</sequence>
<dbReference type="WBParaSite" id="nRc.2.0.1.t17599-RA">
    <property type="protein sequence ID" value="nRc.2.0.1.t17599-RA"/>
    <property type="gene ID" value="nRc.2.0.1.g17599"/>
</dbReference>
<evidence type="ECO:0000313" key="1">
    <source>
        <dbReference type="Proteomes" id="UP000887565"/>
    </source>
</evidence>
<dbReference type="AlphaFoldDB" id="A0A915ITS6"/>